<dbReference type="Proteomes" id="UP001497516">
    <property type="component" value="Chromosome 8"/>
</dbReference>
<dbReference type="InterPro" id="IPR012340">
    <property type="entry name" value="NA-bd_OB-fold"/>
</dbReference>
<dbReference type="AlphaFoldDB" id="A0AAV2G6H4"/>
<accession>A0AAV2G6H4</accession>
<protein>
    <submittedName>
        <fullName evidence="2">Uncharacterized protein</fullName>
    </submittedName>
</protein>
<dbReference type="PANTHER" id="PTHR47165">
    <property type="entry name" value="OS03G0429900 PROTEIN"/>
    <property type="match status" value="1"/>
</dbReference>
<feature type="region of interest" description="Disordered" evidence="1">
    <location>
        <begin position="431"/>
        <end position="450"/>
    </location>
</feature>
<sequence length="787" mass="84940">MDATLLCNLKGGSRDVALRLRLLHTWLAKPPNSPTAYYHCCLWADQTGMLIQAIADTAMAADIDRALHVGTIYIIKGFGLSIARALYRACSFDLTMQITRTTTFQECTLPAFDFPSDSFEILSFNQLPSRSGYHRILTDIVGRLHSISGVDYQLTNTGSTPKQVLVLQNDMGQRVSVTLWNNLVGTLERDALILADATEPVIIGVGGLIVGRQIGNDYTCSSSSATRIAINPAILEARHLSTYFAGPRSPVAELPIQFVTPEEAVVDAENRTRTVAELLDLHYKGASLDAKHFCSGVIKSVESHSPWYKIQLTLKDQSAEAPFIVFGPCANNLVFTSAPLLAQRYPHRSGHLPPEISALHGQNVKFEAKLPMLESNGKSTGEFRVLRVIPQQTHQIQTPVPLSIQNTVATSQVSMPSQNNDYRDGALVASTMPKLSGSSPSSSSKGKEKVSGPLLIENCKSAFQIGQFVENQLSQTHGPLSINERVASPQSQLVPAVSSGGPLAVSSNVVFAPKQTSEPAAFDHGKPIAADIAGPLQTITDKHVATLKNPATPSLPPEKAISVSMSSPGQVSSTSSCSVVPSSETPQSRIGASPLSTLPISSSTLPFSSPSAFLLVSPLAKVKVEKLDASELKKNDLDAQGSTPFSIGEEGGKRSSVKRRLMPPRKKPTTSKPLKRKRGIGSAATDSFVDMISSFSTIKPENVRIDRRSRRLPLILHDNNKNSSEDHGDSHFADPYRLSTAASSSKNVGASGKSYNNHRQEIFDFEFLAWQVGIDSTISQQVTMLLL</sequence>
<evidence type="ECO:0000313" key="2">
    <source>
        <dbReference type="EMBL" id="CAL1406275.1"/>
    </source>
</evidence>
<feature type="region of interest" description="Disordered" evidence="1">
    <location>
        <begin position="635"/>
        <end position="680"/>
    </location>
</feature>
<dbReference type="Gene3D" id="2.40.50.140">
    <property type="entry name" value="Nucleic acid-binding proteins"/>
    <property type="match status" value="3"/>
</dbReference>
<keyword evidence="3" id="KW-1185">Reference proteome</keyword>
<proteinExistence type="predicted"/>
<feature type="compositionally biased region" description="Basic residues" evidence="1">
    <location>
        <begin position="655"/>
        <end position="679"/>
    </location>
</feature>
<dbReference type="SUPFAM" id="SSF50249">
    <property type="entry name" value="Nucleic acid-binding proteins"/>
    <property type="match status" value="2"/>
</dbReference>
<evidence type="ECO:0000313" key="3">
    <source>
        <dbReference type="Proteomes" id="UP001497516"/>
    </source>
</evidence>
<dbReference type="EMBL" id="OZ034821">
    <property type="protein sequence ID" value="CAL1406275.1"/>
    <property type="molecule type" value="Genomic_DNA"/>
</dbReference>
<organism evidence="2 3">
    <name type="scientific">Linum trigynum</name>
    <dbReference type="NCBI Taxonomy" id="586398"/>
    <lineage>
        <taxon>Eukaryota</taxon>
        <taxon>Viridiplantae</taxon>
        <taxon>Streptophyta</taxon>
        <taxon>Embryophyta</taxon>
        <taxon>Tracheophyta</taxon>
        <taxon>Spermatophyta</taxon>
        <taxon>Magnoliopsida</taxon>
        <taxon>eudicotyledons</taxon>
        <taxon>Gunneridae</taxon>
        <taxon>Pentapetalae</taxon>
        <taxon>rosids</taxon>
        <taxon>fabids</taxon>
        <taxon>Malpighiales</taxon>
        <taxon>Linaceae</taxon>
        <taxon>Linum</taxon>
    </lineage>
</organism>
<gene>
    <name evidence="2" type="ORF">LTRI10_LOCUS46011</name>
</gene>
<evidence type="ECO:0000256" key="1">
    <source>
        <dbReference type="SAM" id="MobiDB-lite"/>
    </source>
</evidence>
<reference evidence="2 3" key="1">
    <citation type="submission" date="2024-04" db="EMBL/GenBank/DDBJ databases">
        <authorList>
            <person name="Fracassetti M."/>
        </authorList>
    </citation>
    <scope>NUCLEOTIDE SEQUENCE [LARGE SCALE GENOMIC DNA]</scope>
</reference>
<name>A0AAV2G6H4_9ROSI</name>
<feature type="compositionally biased region" description="Low complexity" evidence="1">
    <location>
        <begin position="433"/>
        <end position="444"/>
    </location>
</feature>
<feature type="compositionally biased region" description="Low complexity" evidence="1">
    <location>
        <begin position="562"/>
        <end position="583"/>
    </location>
</feature>
<feature type="region of interest" description="Disordered" evidence="1">
    <location>
        <begin position="549"/>
        <end position="595"/>
    </location>
</feature>
<dbReference type="PANTHER" id="PTHR47165:SF4">
    <property type="entry name" value="OS03G0429900 PROTEIN"/>
    <property type="match status" value="1"/>
</dbReference>